<reference evidence="1 2" key="1">
    <citation type="submission" date="2019-03" db="EMBL/GenBank/DDBJ databases">
        <title>Metabolic potential of uncultured bacteria and archaea associated with petroleum seepage in deep-sea sediments.</title>
        <authorList>
            <person name="Dong X."/>
            <person name="Hubert C."/>
        </authorList>
    </citation>
    <scope>NUCLEOTIDE SEQUENCE [LARGE SCALE GENOMIC DNA]</scope>
    <source>
        <strain evidence="1">E29_bin52</strain>
    </source>
</reference>
<comment type="caution">
    <text evidence="1">The sequence shown here is derived from an EMBL/GenBank/DDBJ whole genome shotgun (WGS) entry which is preliminary data.</text>
</comment>
<gene>
    <name evidence="1" type="ORF">E3J48_05660</name>
</gene>
<dbReference type="EMBL" id="SOIZ01000251">
    <property type="protein sequence ID" value="TET61352.1"/>
    <property type="molecule type" value="Genomic_DNA"/>
</dbReference>
<sequence length="121" mass="13783">MPNKPKFIYEVSGSLPKSRDYLTSGDPTIEAIRRKRKRLGMFLPSRNKVSNEVVGIRNRLLERYPIELKIEPLKGVQLTVQAESKEKADQIIKSFTDDINRALYKKHGVSELTLRISAAAD</sequence>
<dbReference type="Proteomes" id="UP000319130">
    <property type="component" value="Unassembled WGS sequence"/>
</dbReference>
<evidence type="ECO:0000313" key="2">
    <source>
        <dbReference type="Proteomes" id="UP000319130"/>
    </source>
</evidence>
<organism evidence="1 2">
    <name type="scientific">Aerophobetes bacterium</name>
    <dbReference type="NCBI Taxonomy" id="2030807"/>
    <lineage>
        <taxon>Bacteria</taxon>
        <taxon>Candidatus Aerophobota</taxon>
    </lineage>
</organism>
<accession>A0A523W300</accession>
<proteinExistence type="predicted"/>
<protein>
    <submittedName>
        <fullName evidence="1">Uncharacterized protein</fullName>
    </submittedName>
</protein>
<dbReference type="AlphaFoldDB" id="A0A523W300"/>
<name>A0A523W300_UNCAE</name>
<evidence type="ECO:0000313" key="1">
    <source>
        <dbReference type="EMBL" id="TET61352.1"/>
    </source>
</evidence>